<gene>
    <name evidence="1" type="ORF">Adt_23317</name>
</gene>
<name>A0ABD1SDI6_9LAMI</name>
<dbReference type="Proteomes" id="UP001604336">
    <property type="component" value="Unassembled WGS sequence"/>
</dbReference>
<evidence type="ECO:0000313" key="2">
    <source>
        <dbReference type="Proteomes" id="UP001604336"/>
    </source>
</evidence>
<proteinExistence type="predicted"/>
<protein>
    <recommendedName>
        <fullName evidence="3">Transposase</fullName>
    </recommendedName>
</protein>
<dbReference type="PANTHER" id="PTHR33499">
    <property type="entry name" value="OS12G0282400 PROTEIN-RELATED"/>
    <property type="match status" value="1"/>
</dbReference>
<dbReference type="EMBL" id="JBFOLK010000007">
    <property type="protein sequence ID" value="KAL2497767.1"/>
    <property type="molecule type" value="Genomic_DNA"/>
</dbReference>
<keyword evidence="2" id="KW-1185">Reference proteome</keyword>
<dbReference type="AlphaFoldDB" id="A0ABD1SDI6"/>
<organism evidence="1 2">
    <name type="scientific">Abeliophyllum distichum</name>
    <dbReference type="NCBI Taxonomy" id="126358"/>
    <lineage>
        <taxon>Eukaryota</taxon>
        <taxon>Viridiplantae</taxon>
        <taxon>Streptophyta</taxon>
        <taxon>Embryophyta</taxon>
        <taxon>Tracheophyta</taxon>
        <taxon>Spermatophyta</taxon>
        <taxon>Magnoliopsida</taxon>
        <taxon>eudicotyledons</taxon>
        <taxon>Gunneridae</taxon>
        <taxon>Pentapetalae</taxon>
        <taxon>asterids</taxon>
        <taxon>lamiids</taxon>
        <taxon>Lamiales</taxon>
        <taxon>Oleaceae</taxon>
        <taxon>Forsythieae</taxon>
        <taxon>Abeliophyllum</taxon>
    </lineage>
</organism>
<dbReference type="PANTHER" id="PTHR33499:SF11">
    <property type="entry name" value="NO APICAL MERISTEM-ASSOCIATED C-TERMINAL DOMAIN-CONTAINING PROTEIN"/>
    <property type="match status" value="1"/>
</dbReference>
<accession>A0ABD1SDI6</accession>
<evidence type="ECO:0000313" key="1">
    <source>
        <dbReference type="EMBL" id="KAL2497767.1"/>
    </source>
</evidence>
<sequence>MASRTRPGKKKRVVATFFELTAEVPSSKRKGSGPTRGKGTDDIVTAAGKISLDISKKSGRAIGNQQARLASECGYIVRSFAPLRYKRWIDIPKEEKNTLYDRVLEKFKLDLTIEHVLKCANDALARQYRDYQCRLKKKYFNKKLLDDAMKNHPIDVKQVDWDWLCEYWSTPDFQETMLDIKEQPVLEGSQAPTKFEIMQEVLGKCRGYIRGIGHGPKPASSHSVDLKSPDIESIALREQIEK</sequence>
<evidence type="ECO:0008006" key="3">
    <source>
        <dbReference type="Google" id="ProtNLM"/>
    </source>
</evidence>
<reference evidence="2" key="1">
    <citation type="submission" date="2024-07" db="EMBL/GenBank/DDBJ databases">
        <title>Two chromosome-level genome assemblies of Korean endemic species Abeliophyllum distichum and Forsythia ovata (Oleaceae).</title>
        <authorList>
            <person name="Jang H."/>
        </authorList>
    </citation>
    <scope>NUCLEOTIDE SEQUENCE [LARGE SCALE GENOMIC DNA]</scope>
</reference>
<comment type="caution">
    <text evidence="1">The sequence shown here is derived from an EMBL/GenBank/DDBJ whole genome shotgun (WGS) entry which is preliminary data.</text>
</comment>